<name>F0EXH1_9NEIS</name>
<protein>
    <recommendedName>
        <fullName evidence="4">MORN repeat protein</fullName>
    </recommendedName>
</protein>
<keyword evidence="1" id="KW-0732">Signal</keyword>
<gene>
    <name evidence="2" type="ORF">HMPREF9098_0555</name>
</gene>
<dbReference type="Proteomes" id="UP000004088">
    <property type="component" value="Unassembled WGS sequence"/>
</dbReference>
<reference evidence="2 3" key="1">
    <citation type="submission" date="2011-01" db="EMBL/GenBank/DDBJ databases">
        <authorList>
            <person name="Muzny D."/>
            <person name="Qin X."/>
            <person name="Deng J."/>
            <person name="Jiang H."/>
            <person name="Liu Y."/>
            <person name="Qu J."/>
            <person name="Song X.-Z."/>
            <person name="Zhang L."/>
            <person name="Thornton R."/>
            <person name="Coyle M."/>
            <person name="Francisco L."/>
            <person name="Jackson L."/>
            <person name="Javaid M."/>
            <person name="Korchina V."/>
            <person name="Kovar C."/>
            <person name="Mata R."/>
            <person name="Mathew T."/>
            <person name="Ngo R."/>
            <person name="Nguyen L."/>
            <person name="Nguyen N."/>
            <person name="Okwuonu G."/>
            <person name="Ongeri F."/>
            <person name="Pham C."/>
            <person name="Simmons D."/>
            <person name="Wilczek-Boney K."/>
            <person name="Hale W."/>
            <person name="Jakkamsetti A."/>
            <person name="Pham P."/>
            <person name="Ruth R."/>
            <person name="San Lucas F."/>
            <person name="Warren J."/>
            <person name="Zhang J."/>
            <person name="Zhao Z."/>
            <person name="Zhou C."/>
            <person name="Zhu D."/>
            <person name="Lee S."/>
            <person name="Bess C."/>
            <person name="Blankenburg K."/>
            <person name="Forbes L."/>
            <person name="Fu Q."/>
            <person name="Gubbala S."/>
            <person name="Hirani K."/>
            <person name="Jayaseelan J.C."/>
            <person name="Lara F."/>
            <person name="Munidasa M."/>
            <person name="Palculict T."/>
            <person name="Patil S."/>
            <person name="Pu L.-L."/>
            <person name="Saada N."/>
            <person name="Tang L."/>
            <person name="Weissenberger G."/>
            <person name="Zhu Y."/>
            <person name="Hemphill L."/>
            <person name="Shang Y."/>
            <person name="Youmans B."/>
            <person name="Ayvaz T."/>
            <person name="Ross M."/>
            <person name="Santibanez J."/>
            <person name="Aqrawi P."/>
            <person name="Gross S."/>
            <person name="Joshi V."/>
            <person name="Fowler G."/>
            <person name="Nazareth L."/>
            <person name="Reid J."/>
            <person name="Worley K."/>
            <person name="Petrosino J."/>
            <person name="Highlander S."/>
            <person name="Gibbs R."/>
        </authorList>
    </citation>
    <scope>NUCLEOTIDE SEQUENCE [LARGE SCALE GENOMIC DNA]</scope>
    <source>
        <strain evidence="2 3">ATCC 33394</strain>
    </source>
</reference>
<keyword evidence="3" id="KW-1185">Reference proteome</keyword>
<evidence type="ECO:0000313" key="2">
    <source>
        <dbReference type="EMBL" id="EGC18002.1"/>
    </source>
</evidence>
<evidence type="ECO:0000313" key="3">
    <source>
        <dbReference type="Proteomes" id="UP000004088"/>
    </source>
</evidence>
<feature type="chain" id="PRO_5003250160" description="MORN repeat protein" evidence="1">
    <location>
        <begin position="21"/>
        <end position="142"/>
    </location>
</feature>
<dbReference type="EMBL" id="AEWV01000008">
    <property type="protein sequence ID" value="EGC18002.1"/>
    <property type="molecule type" value="Genomic_DNA"/>
</dbReference>
<accession>F0EXH1</accession>
<feature type="signal peptide" evidence="1">
    <location>
        <begin position="1"/>
        <end position="20"/>
    </location>
</feature>
<comment type="caution">
    <text evidence="2">The sequence shown here is derived from an EMBL/GenBank/DDBJ whole genome shotgun (WGS) entry which is preliminary data.</text>
</comment>
<organism evidence="2 3">
    <name type="scientific">Kingella denitrificans ATCC 33394</name>
    <dbReference type="NCBI Taxonomy" id="888741"/>
    <lineage>
        <taxon>Bacteria</taxon>
        <taxon>Pseudomonadati</taxon>
        <taxon>Pseudomonadota</taxon>
        <taxon>Betaproteobacteria</taxon>
        <taxon>Neisseriales</taxon>
        <taxon>Neisseriaceae</taxon>
        <taxon>Kingella</taxon>
    </lineage>
</organism>
<dbReference type="STRING" id="888741.HMPREF9098_0555"/>
<dbReference type="AlphaFoldDB" id="F0EXH1"/>
<dbReference type="HOGENOM" id="CLU_1756903_0_0_4"/>
<proteinExistence type="predicted"/>
<evidence type="ECO:0000256" key="1">
    <source>
        <dbReference type="SAM" id="SignalP"/>
    </source>
</evidence>
<evidence type="ECO:0008006" key="4">
    <source>
        <dbReference type="Google" id="ProtNLM"/>
    </source>
</evidence>
<sequence>MKMKKLFLTLFFLSAASAHASHVYEDIDRICTYQDLTAQNSRPKQSVCGWSQWESSHVYDKQRGGYMAGNGEAYRLPGGKTVTFSYEAFMKSEGSGPEIGKWTHSPKQMNGRAYRTTQRQIQGKHWTCHRSATEELCVQAAF</sequence>